<dbReference type="Proteomes" id="UP000460435">
    <property type="component" value="Unassembled WGS sequence"/>
</dbReference>
<reference evidence="4 5" key="1">
    <citation type="submission" date="2019-11" db="EMBL/GenBank/DDBJ databases">
        <authorList>
            <person name="Li X.-J."/>
            <person name="Feng X.-M."/>
        </authorList>
    </citation>
    <scope>NUCLEOTIDE SEQUENCE [LARGE SCALE GENOMIC DNA]</scope>
    <source>
        <strain evidence="4 5">XMNu-373</strain>
    </source>
</reference>
<organism evidence="4 5">
    <name type="scientific">Phytoactinopolyspora mesophila</name>
    <dbReference type="NCBI Taxonomy" id="2650750"/>
    <lineage>
        <taxon>Bacteria</taxon>
        <taxon>Bacillati</taxon>
        <taxon>Actinomycetota</taxon>
        <taxon>Actinomycetes</taxon>
        <taxon>Jiangellales</taxon>
        <taxon>Jiangellaceae</taxon>
        <taxon>Phytoactinopolyspora</taxon>
    </lineage>
</organism>
<dbReference type="AlphaFoldDB" id="A0A7K3M3H7"/>
<dbReference type="EMBL" id="WLZY01000003">
    <property type="protein sequence ID" value="NDL57587.1"/>
    <property type="molecule type" value="Genomic_DNA"/>
</dbReference>
<comment type="caution">
    <text evidence="4">The sequence shown here is derived from an EMBL/GenBank/DDBJ whole genome shotgun (WGS) entry which is preliminary data.</text>
</comment>
<dbReference type="PANTHER" id="PTHR40763">
    <property type="entry name" value="MEMBRANE PROTEIN-RELATED"/>
    <property type="match status" value="1"/>
</dbReference>
<dbReference type="PANTHER" id="PTHR40763:SF4">
    <property type="entry name" value="DUF1707 DOMAIN-CONTAINING PROTEIN"/>
    <property type="match status" value="1"/>
</dbReference>
<dbReference type="Pfam" id="PF08044">
    <property type="entry name" value="DUF1707"/>
    <property type="match status" value="1"/>
</dbReference>
<evidence type="ECO:0000259" key="3">
    <source>
        <dbReference type="Pfam" id="PF08044"/>
    </source>
</evidence>
<dbReference type="InterPro" id="IPR012551">
    <property type="entry name" value="DUF1707_SHOCT-like"/>
</dbReference>
<name>A0A7K3M3H7_9ACTN</name>
<gene>
    <name evidence="4" type="ORF">F7O44_10920</name>
</gene>
<dbReference type="RefSeq" id="WP_162450275.1">
    <property type="nucleotide sequence ID" value="NZ_WLZY01000003.1"/>
</dbReference>
<evidence type="ECO:0000313" key="5">
    <source>
        <dbReference type="Proteomes" id="UP000460435"/>
    </source>
</evidence>
<evidence type="ECO:0000256" key="2">
    <source>
        <dbReference type="SAM" id="Phobius"/>
    </source>
</evidence>
<sequence>MASRPDMRASDSDRERVSEILRDAHGDGRLGQEELLERLDAVYEARTYHDLDQVIEDLPLARRPGGDIAGQIMRRPRSEPKPPSRITVQRVARTLLTVSWWMYGATVALSMMIWLLVLATTDVGAQYFWPLWVAGPWGVLLGAGELAYRRRWPDRSVRP</sequence>
<protein>
    <submittedName>
        <fullName evidence="4">DUF1707 domain-containing protein</fullName>
    </submittedName>
</protein>
<feature type="transmembrane region" description="Helical" evidence="2">
    <location>
        <begin position="127"/>
        <end position="148"/>
    </location>
</feature>
<evidence type="ECO:0000256" key="1">
    <source>
        <dbReference type="SAM" id="MobiDB-lite"/>
    </source>
</evidence>
<feature type="transmembrane region" description="Helical" evidence="2">
    <location>
        <begin position="100"/>
        <end position="121"/>
    </location>
</feature>
<accession>A0A7K3M3H7</accession>
<feature type="region of interest" description="Disordered" evidence="1">
    <location>
        <begin position="1"/>
        <end position="22"/>
    </location>
</feature>
<proteinExistence type="predicted"/>
<evidence type="ECO:0000313" key="4">
    <source>
        <dbReference type="EMBL" id="NDL57587.1"/>
    </source>
</evidence>
<keyword evidence="2" id="KW-1133">Transmembrane helix</keyword>
<feature type="domain" description="DUF1707" evidence="3">
    <location>
        <begin position="7"/>
        <end position="59"/>
    </location>
</feature>
<keyword evidence="2" id="KW-0812">Transmembrane</keyword>
<keyword evidence="5" id="KW-1185">Reference proteome</keyword>
<keyword evidence="2" id="KW-0472">Membrane</keyword>